<dbReference type="Proteomes" id="UP000001075">
    <property type="component" value="Unassembled WGS sequence"/>
</dbReference>
<accession>G3GY81</accession>
<dbReference type="InParanoid" id="G3GY81"/>
<feature type="region of interest" description="Disordered" evidence="1">
    <location>
        <begin position="1"/>
        <end position="65"/>
    </location>
</feature>
<proteinExistence type="predicted"/>
<reference evidence="3" key="1">
    <citation type="journal article" date="2011" name="Nat. Biotechnol.">
        <title>The genomic sequence of the Chinese hamster ovary (CHO)-K1 cell line.</title>
        <authorList>
            <person name="Xu X."/>
            <person name="Nagarajan H."/>
            <person name="Lewis N.E."/>
            <person name="Pan S."/>
            <person name="Cai Z."/>
            <person name="Liu X."/>
            <person name="Chen W."/>
            <person name="Xie M."/>
            <person name="Wang W."/>
            <person name="Hammond S."/>
            <person name="Andersen M.R."/>
            <person name="Neff N."/>
            <person name="Passarelli B."/>
            <person name="Koh W."/>
            <person name="Fan H.C."/>
            <person name="Wang J."/>
            <person name="Gui Y."/>
            <person name="Lee K.H."/>
            <person name="Betenbaugh M.J."/>
            <person name="Quake S.R."/>
            <person name="Famili I."/>
            <person name="Palsson B.O."/>
            <person name="Wang J."/>
        </authorList>
    </citation>
    <scope>NUCLEOTIDE SEQUENCE [LARGE SCALE GENOMIC DNA]</scope>
    <source>
        <strain evidence="3">CHO K1 cell line</strain>
    </source>
</reference>
<evidence type="ECO:0000256" key="1">
    <source>
        <dbReference type="SAM" id="MobiDB-lite"/>
    </source>
</evidence>
<dbReference type="EMBL" id="JH000064">
    <property type="protein sequence ID" value="EGV93897.1"/>
    <property type="molecule type" value="Genomic_DNA"/>
</dbReference>
<evidence type="ECO:0000313" key="2">
    <source>
        <dbReference type="EMBL" id="EGV93897.1"/>
    </source>
</evidence>
<dbReference type="AlphaFoldDB" id="G3GY81"/>
<gene>
    <name evidence="2" type="ORF">I79_002754</name>
</gene>
<protein>
    <submittedName>
        <fullName evidence="2">Uncharacterized protein</fullName>
    </submittedName>
</protein>
<evidence type="ECO:0000313" key="3">
    <source>
        <dbReference type="Proteomes" id="UP000001075"/>
    </source>
</evidence>
<feature type="compositionally biased region" description="Polar residues" evidence="1">
    <location>
        <begin position="31"/>
        <end position="40"/>
    </location>
</feature>
<feature type="compositionally biased region" description="Basic and acidic residues" evidence="1">
    <location>
        <begin position="11"/>
        <end position="21"/>
    </location>
</feature>
<sequence length="65" mass="6557">MGAGSSLHRGHSLEKIERGTTKDPFSGGGETTITQSSLTPELQGPPIPALECDGAPKGQAGRPGS</sequence>
<name>G3GY81_CRIGR</name>
<organism evidence="2 3">
    <name type="scientific">Cricetulus griseus</name>
    <name type="common">Chinese hamster</name>
    <name type="synonym">Cricetulus barabensis griseus</name>
    <dbReference type="NCBI Taxonomy" id="10029"/>
    <lineage>
        <taxon>Eukaryota</taxon>
        <taxon>Metazoa</taxon>
        <taxon>Chordata</taxon>
        <taxon>Craniata</taxon>
        <taxon>Vertebrata</taxon>
        <taxon>Euteleostomi</taxon>
        <taxon>Mammalia</taxon>
        <taxon>Eutheria</taxon>
        <taxon>Euarchontoglires</taxon>
        <taxon>Glires</taxon>
        <taxon>Rodentia</taxon>
        <taxon>Myomorpha</taxon>
        <taxon>Muroidea</taxon>
        <taxon>Cricetidae</taxon>
        <taxon>Cricetinae</taxon>
        <taxon>Cricetulus</taxon>
    </lineage>
</organism>